<dbReference type="PIRSF" id="PIRSF038973">
    <property type="entry name" value="SpoIIM"/>
    <property type="match status" value="1"/>
</dbReference>
<dbReference type="EMBL" id="CP020991">
    <property type="protein sequence ID" value="AUO18579.1"/>
    <property type="molecule type" value="Genomic_DNA"/>
</dbReference>
<name>A0A2K9P194_9FIRM</name>
<dbReference type="Pfam" id="PF01944">
    <property type="entry name" value="SpoIIM"/>
    <property type="match status" value="1"/>
</dbReference>
<keyword evidence="3" id="KW-1185">Reference proteome</keyword>
<proteinExistence type="predicted"/>
<keyword evidence="1" id="KW-0472">Membrane</keyword>
<feature type="transmembrane region" description="Helical" evidence="1">
    <location>
        <begin position="201"/>
        <end position="221"/>
    </location>
</feature>
<evidence type="ECO:0000256" key="1">
    <source>
        <dbReference type="SAM" id="Phobius"/>
    </source>
</evidence>
<keyword evidence="1" id="KW-1133">Transmembrane helix</keyword>
<dbReference type="Proteomes" id="UP000235589">
    <property type="component" value="Chromosome"/>
</dbReference>
<dbReference type="InterPro" id="IPR002798">
    <property type="entry name" value="SpoIIM-like"/>
</dbReference>
<feature type="transmembrane region" description="Helical" evidence="1">
    <location>
        <begin position="95"/>
        <end position="115"/>
    </location>
</feature>
<gene>
    <name evidence="2" type="primary">spoIIM</name>
    <name evidence="2" type="ORF">B9O19_00395</name>
</gene>
<dbReference type="RefSeq" id="WP_102364872.1">
    <property type="nucleotide sequence ID" value="NZ_CP020991.1"/>
</dbReference>
<sequence>MKKFFDTGMPNVVSNVNQIKISRRYKNNASEFITRNRASMILCIVLLLLGGIAGGAVYTWLPQDLKNQIFSYMQNYFQGSVIIGVSHSEIFKTVIYEHIITAFIIFLSGMFIFLSPLSFIRLCSKGFTIGFSLTFLVSRYGAKGIIFGLLSIIACNALIVTAMIWFTITASETGKTARHGRKLNKLSRDKYTKFIPVGKNLLKLLLSLVIFLAIALISAPIESFVGPGLLKALYSIFSKFA</sequence>
<protein>
    <submittedName>
        <fullName evidence="2">Stage II sporulation protein M</fullName>
    </submittedName>
</protein>
<dbReference type="InterPro" id="IPR014196">
    <property type="entry name" value="SpoIIM"/>
</dbReference>
<dbReference type="KEGG" id="mpec:B9O19_00395"/>
<accession>A0A2K9P194</accession>
<feature type="transmembrane region" description="Helical" evidence="1">
    <location>
        <begin position="146"/>
        <end position="168"/>
    </location>
</feature>
<evidence type="ECO:0000313" key="2">
    <source>
        <dbReference type="EMBL" id="AUO18579.1"/>
    </source>
</evidence>
<feature type="transmembrane region" description="Helical" evidence="1">
    <location>
        <begin position="40"/>
        <end position="61"/>
    </location>
</feature>
<dbReference type="GeneID" id="98061823"/>
<reference evidence="2 3" key="1">
    <citation type="submission" date="2017-04" db="EMBL/GenBank/DDBJ databases">
        <title>Monoglobus pectinilyticus 14 draft genome.</title>
        <authorList>
            <person name="Kim C."/>
            <person name="Rosendale D.I."/>
            <person name="Kelly W.J."/>
            <person name="Tannock G.W."/>
            <person name="Patchett M.L."/>
            <person name="Jordens J.Z."/>
        </authorList>
    </citation>
    <scope>NUCLEOTIDE SEQUENCE [LARGE SCALE GENOMIC DNA]</scope>
    <source>
        <strain evidence="2 3">14</strain>
    </source>
</reference>
<organism evidence="2 3">
    <name type="scientific">Monoglobus pectinilyticus</name>
    <dbReference type="NCBI Taxonomy" id="1981510"/>
    <lineage>
        <taxon>Bacteria</taxon>
        <taxon>Bacillati</taxon>
        <taxon>Bacillota</taxon>
        <taxon>Clostridia</taxon>
        <taxon>Monoglobales</taxon>
        <taxon>Monoglobaceae</taxon>
        <taxon>Monoglobus</taxon>
    </lineage>
</organism>
<evidence type="ECO:0000313" key="3">
    <source>
        <dbReference type="Proteomes" id="UP000235589"/>
    </source>
</evidence>
<dbReference type="AlphaFoldDB" id="A0A2K9P194"/>
<keyword evidence="1" id="KW-0812">Transmembrane</keyword>